<feature type="region of interest" description="Disordered" evidence="1">
    <location>
        <begin position="381"/>
        <end position="420"/>
    </location>
</feature>
<keyword evidence="2" id="KW-1133">Transmembrane helix</keyword>
<feature type="transmembrane region" description="Helical" evidence="2">
    <location>
        <begin position="433"/>
        <end position="457"/>
    </location>
</feature>
<dbReference type="EMBL" id="JACOGA010000013">
    <property type="protein sequence ID" value="MBC3874850.1"/>
    <property type="molecule type" value="Genomic_DNA"/>
</dbReference>
<evidence type="ECO:0000256" key="1">
    <source>
        <dbReference type="SAM" id="MobiDB-lite"/>
    </source>
</evidence>
<name>A0ABR6YE58_9BURK</name>
<evidence type="ECO:0000313" key="5">
    <source>
        <dbReference type="Proteomes" id="UP000624279"/>
    </source>
</evidence>
<keyword evidence="5" id="KW-1185">Reference proteome</keyword>
<gene>
    <name evidence="4" type="ORF">H8K55_14755</name>
</gene>
<feature type="region of interest" description="Disordered" evidence="1">
    <location>
        <begin position="158"/>
        <end position="261"/>
    </location>
</feature>
<feature type="domain" description="Zinc finger/thioredoxin putative" evidence="3">
    <location>
        <begin position="3"/>
        <end position="37"/>
    </location>
</feature>
<dbReference type="Proteomes" id="UP000624279">
    <property type="component" value="Unassembled WGS sequence"/>
</dbReference>
<dbReference type="NCBIfam" id="TIGR02098">
    <property type="entry name" value="MJ0042_CXXC"/>
    <property type="match status" value="1"/>
</dbReference>
<dbReference type="InterPro" id="IPR011723">
    <property type="entry name" value="Znf/thioredoxin_put"/>
</dbReference>
<comment type="caution">
    <text evidence="4">The sequence shown here is derived from an EMBL/GenBank/DDBJ whole genome shotgun (WGS) entry which is preliminary data.</text>
</comment>
<feature type="compositionally biased region" description="Polar residues" evidence="1">
    <location>
        <begin position="59"/>
        <end position="82"/>
    </location>
</feature>
<dbReference type="Pfam" id="PF13719">
    <property type="entry name" value="Zn_ribbon_5"/>
    <property type="match status" value="1"/>
</dbReference>
<proteinExistence type="predicted"/>
<sequence>MALATQCPHCYTSFRVANDQLKLHAGLVRCGSCNRTFNGIEYLLAPGEKPRQAPAEQTPVESTAKTSVTSDVSATNSNSETPSIELVEKSKITGAAFETTPHEQPLPPTHQPESATSATVDATENDMDASDDGDENNDSNGDKDADIQINDAVVTHTEQVTPELSAETPAQTAEPEPDSVESISGEDLTADALTANDTELEGVEATQQALQESQTEDATSDVSHSTIAHAVDEVSEVGEVEDVDAHGPDEHDALSDAGQAAASIAPAELDLQKNLMRQFSAQLETIEPELGAPPAPANQRKAPDLTSGLEFELTSEERELVEQADLLHQLELENRAAILDDDAEEWSKNEPGFDEQSLLAAFAADEALRAQDDLVSRKAPVKALSKESSGGSTEIDTPAVDSKSEEDSADDDQTQHKPGFVLQAEKQDRYGKWMSFGLSLVCLFLLLGVAAQSIFFLRSTIAAEMPATKPHLVRACQLLSCKISLPAERYMLEVTGHELLILNEELKINTLAFQIQNKSNTVQEWPALELTLVDVRGKTVLQKVFLPADYLNNKADVAKGIAARSESNHMLYFEINATKASNYLPKIFYP</sequence>
<feature type="region of interest" description="Disordered" evidence="1">
    <location>
        <begin position="99"/>
        <end position="145"/>
    </location>
</feature>
<dbReference type="InterPro" id="IPR021834">
    <property type="entry name" value="DUF3426"/>
</dbReference>
<feature type="compositionally biased region" description="Polar residues" evidence="1">
    <location>
        <begin position="111"/>
        <end position="122"/>
    </location>
</feature>
<feature type="compositionally biased region" description="Polar residues" evidence="1">
    <location>
        <begin position="386"/>
        <end position="395"/>
    </location>
</feature>
<feature type="region of interest" description="Disordered" evidence="1">
    <location>
        <begin position="48"/>
        <end position="86"/>
    </location>
</feature>
<reference evidence="4 5" key="1">
    <citation type="submission" date="2020-08" db="EMBL/GenBank/DDBJ databases">
        <title>Novel species isolated from subtropical streams in China.</title>
        <authorList>
            <person name="Lu H."/>
        </authorList>
    </citation>
    <scope>NUCLEOTIDE SEQUENCE [LARGE SCALE GENOMIC DNA]</scope>
    <source>
        <strain evidence="4 5">LX15W</strain>
    </source>
</reference>
<feature type="compositionally biased region" description="Acidic residues" evidence="1">
    <location>
        <begin position="233"/>
        <end position="242"/>
    </location>
</feature>
<dbReference type="RefSeq" id="WP_186942855.1">
    <property type="nucleotide sequence ID" value="NZ_JACOGA010000013.1"/>
</dbReference>
<keyword evidence="2" id="KW-0812">Transmembrane</keyword>
<keyword evidence="2" id="KW-0472">Membrane</keyword>
<evidence type="ECO:0000256" key="2">
    <source>
        <dbReference type="SAM" id="Phobius"/>
    </source>
</evidence>
<evidence type="ECO:0000313" key="4">
    <source>
        <dbReference type="EMBL" id="MBC3874850.1"/>
    </source>
</evidence>
<accession>A0ABR6YE58</accession>
<protein>
    <submittedName>
        <fullName evidence="4">Zinc-ribbon domain-containing protein</fullName>
    </submittedName>
</protein>
<feature type="compositionally biased region" description="Acidic residues" evidence="1">
    <location>
        <begin position="123"/>
        <end position="137"/>
    </location>
</feature>
<evidence type="ECO:0000259" key="3">
    <source>
        <dbReference type="Pfam" id="PF13719"/>
    </source>
</evidence>
<organism evidence="4 5">
    <name type="scientific">Undibacterium flavidum</name>
    <dbReference type="NCBI Taxonomy" id="2762297"/>
    <lineage>
        <taxon>Bacteria</taxon>
        <taxon>Pseudomonadati</taxon>
        <taxon>Pseudomonadota</taxon>
        <taxon>Betaproteobacteria</taxon>
        <taxon>Burkholderiales</taxon>
        <taxon>Oxalobacteraceae</taxon>
        <taxon>Undibacterium</taxon>
    </lineage>
</organism>
<dbReference type="Pfam" id="PF11906">
    <property type="entry name" value="DUF3426"/>
    <property type="match status" value="1"/>
</dbReference>
<feature type="compositionally biased region" description="Basic and acidic residues" evidence="1">
    <location>
        <begin position="243"/>
        <end position="254"/>
    </location>
</feature>